<feature type="domain" description="SGNH hydrolase-type esterase N-terminal" evidence="3">
    <location>
        <begin position="27"/>
        <end position="175"/>
    </location>
</feature>
<dbReference type="InterPro" id="IPR032740">
    <property type="entry name" value="GxDLY"/>
</dbReference>
<feature type="signal peptide" evidence="1">
    <location>
        <begin position="1"/>
        <end position="23"/>
    </location>
</feature>
<feature type="chain" id="PRO_5003104360" evidence="1">
    <location>
        <begin position="24"/>
        <end position="365"/>
    </location>
</feature>
<keyword evidence="4" id="KW-0378">Hydrolase</keyword>
<sequence length="365" mass="41344">MKPLKAKTIYIIVLLLCTLHAGAQTLAWYDPVKAPQSCINGRGWDSELQGTYTRLPNRMQKNMPEKVWKLSQNAAGLTLRFTTNSRTLQFKYTVVNAPQLPNMSRLNQAGIDLYATNNNGHTHWIGNHMQWNWGPDTISFAFRELETGEGTYELYLPPYSTLTSLKIGVDKEATFNFCPVRTDSPVVIYGSSIVQGASPSRPGLMWTNILRRQTGYNIVNMGFSGSCLMEPELFKALSEIDAKLFIIDPIPNSYRLTDEEIINRITQGVHQLRRKSNAPILLSESYPQPDITFNPHAEDRMRSANKALRAAYESLLKAEVKGIYYQNSQEIEFTEDAMIEASHPNDIGNMAYAKAYEKKLKEILH</sequence>
<evidence type="ECO:0000259" key="2">
    <source>
        <dbReference type="Pfam" id="PF14606"/>
    </source>
</evidence>
<dbReference type="InterPro" id="IPR036514">
    <property type="entry name" value="SGNH_hydro_sf"/>
</dbReference>
<gene>
    <name evidence="4" type="ORF">HMPREF0665_01377</name>
</gene>
<dbReference type="RefSeq" id="WP_004377651.1">
    <property type="nucleotide sequence ID" value="NZ_GL349567.1"/>
</dbReference>
<evidence type="ECO:0000256" key="1">
    <source>
        <dbReference type="SAM" id="SignalP"/>
    </source>
</evidence>
<keyword evidence="5" id="KW-1185">Reference proteome</keyword>
<accession>D7NCW2</accession>
<dbReference type="Pfam" id="PF14606">
    <property type="entry name" value="Lipase_GDSL_3"/>
    <property type="match status" value="1"/>
</dbReference>
<dbReference type="EMBL" id="GL349567">
    <property type="protein sequence ID" value="EFI48517.1"/>
    <property type="molecule type" value="Genomic_DNA"/>
</dbReference>
<protein>
    <submittedName>
        <fullName evidence="4">Acetylhydrolase</fullName>
    </submittedName>
</protein>
<reference evidence="4 5" key="1">
    <citation type="submission" date="2010-02" db="EMBL/GenBank/DDBJ databases">
        <title>The Genome Sequence of Prevotella oris strain C735.</title>
        <authorList>
            <consortium name="The Broad Institute Genome Sequencing Platform"/>
            <person name="Ward D."/>
            <person name="Feldgarden M."/>
            <person name="Earl A."/>
            <person name="Young S.K."/>
            <person name="Zeng Q."/>
            <person name="Koehrsen M."/>
            <person name="Alvarado L."/>
            <person name="Berlin A."/>
            <person name="Bochicchio J."/>
            <person name="Borenstein D."/>
            <person name="Chapman S.B."/>
            <person name="Chen Z."/>
            <person name="Engels R."/>
            <person name="Freedman E."/>
            <person name="Gellesch M."/>
            <person name="Goldberg J."/>
            <person name="Griggs A."/>
            <person name="Gujja S."/>
            <person name="Heilman E."/>
            <person name="Heiman D."/>
            <person name="Hepburn T."/>
            <person name="Howarth C."/>
            <person name="Jen D."/>
            <person name="Larson L."/>
            <person name="Mehta T."/>
            <person name="Park D."/>
            <person name="Pearson M."/>
            <person name="Roberts A."/>
            <person name="Saif S."/>
            <person name="Shea T."/>
            <person name="Shenoy N."/>
            <person name="Sisk P."/>
            <person name="Stolte C."/>
            <person name="Sykes S."/>
            <person name="Thomson T."/>
            <person name="Walk T."/>
            <person name="White J."/>
            <person name="Yandava C."/>
            <person name="Sibley C.D."/>
            <person name="Field T.R."/>
            <person name="Grinwis M."/>
            <person name="Eshaghurshan C.S."/>
            <person name="Surette M.G."/>
            <person name="Haas B."/>
            <person name="Nusbaum C."/>
            <person name="Birren B."/>
        </authorList>
    </citation>
    <scope>NUCLEOTIDE SEQUENCE [LARGE SCALE GENOMIC DNA]</scope>
    <source>
        <strain evidence="4 5">C735</strain>
    </source>
</reference>
<proteinExistence type="predicted"/>
<organism evidence="4 5">
    <name type="scientific">Segatella oris C735</name>
    <dbReference type="NCBI Taxonomy" id="563008"/>
    <lineage>
        <taxon>Bacteria</taxon>
        <taxon>Pseudomonadati</taxon>
        <taxon>Bacteroidota</taxon>
        <taxon>Bacteroidia</taxon>
        <taxon>Bacteroidales</taxon>
        <taxon>Prevotellaceae</taxon>
        <taxon>Segatella</taxon>
    </lineage>
</organism>
<dbReference type="Gene3D" id="3.40.50.1110">
    <property type="entry name" value="SGNH hydrolase"/>
    <property type="match status" value="1"/>
</dbReference>
<name>D7NCW2_9BACT</name>
<dbReference type="HOGENOM" id="CLU_064662_0_0_10"/>
<feature type="domain" description="SGNH hydrolase-type esterase" evidence="2">
    <location>
        <begin position="185"/>
        <end position="361"/>
    </location>
</feature>
<dbReference type="Gene3D" id="2.60.120.260">
    <property type="entry name" value="Galactose-binding domain-like"/>
    <property type="match status" value="1"/>
</dbReference>
<dbReference type="Proteomes" id="UP000003805">
    <property type="component" value="Unassembled WGS sequence"/>
</dbReference>
<evidence type="ECO:0000313" key="4">
    <source>
        <dbReference type="EMBL" id="EFI48517.1"/>
    </source>
</evidence>
<dbReference type="InterPro" id="IPR013830">
    <property type="entry name" value="SGNH_hydro"/>
</dbReference>
<keyword evidence="1" id="KW-0732">Signal</keyword>
<evidence type="ECO:0000259" key="3">
    <source>
        <dbReference type="Pfam" id="PF14607"/>
    </source>
</evidence>
<dbReference type="AlphaFoldDB" id="D7NCW2"/>
<evidence type="ECO:0000313" key="5">
    <source>
        <dbReference type="Proteomes" id="UP000003805"/>
    </source>
</evidence>
<dbReference type="eggNOG" id="COG2755">
    <property type="taxonomic scope" value="Bacteria"/>
</dbReference>
<dbReference type="SUPFAM" id="SSF52266">
    <property type="entry name" value="SGNH hydrolase"/>
    <property type="match status" value="1"/>
</dbReference>
<dbReference type="Pfam" id="PF14607">
    <property type="entry name" value="GxDLY"/>
    <property type="match status" value="1"/>
</dbReference>
<dbReference type="GO" id="GO:0016788">
    <property type="term" value="F:hydrolase activity, acting on ester bonds"/>
    <property type="evidence" value="ECO:0007669"/>
    <property type="project" value="UniProtKB-ARBA"/>
</dbReference>